<dbReference type="Proteomes" id="UP000177785">
    <property type="component" value="Unassembled WGS sequence"/>
</dbReference>
<dbReference type="EMBL" id="MHNL01000011">
    <property type="protein sequence ID" value="OGZ44956.1"/>
    <property type="molecule type" value="Genomic_DNA"/>
</dbReference>
<dbReference type="InterPro" id="IPR000037">
    <property type="entry name" value="SsrA-bd_prot"/>
</dbReference>
<evidence type="ECO:0000313" key="5">
    <source>
        <dbReference type="Proteomes" id="UP000177785"/>
    </source>
</evidence>
<gene>
    <name evidence="3" type="primary">smpB</name>
    <name evidence="4" type="ORF">A2756_03755</name>
</gene>
<dbReference type="GO" id="GO:0003723">
    <property type="term" value="F:RNA binding"/>
    <property type="evidence" value="ECO:0007669"/>
    <property type="project" value="UniProtKB-UniRule"/>
</dbReference>
<comment type="caution">
    <text evidence="4">The sequence shown here is derived from an EMBL/GenBank/DDBJ whole genome shotgun (WGS) entry which is preliminary data.</text>
</comment>
<dbReference type="GO" id="GO:0070929">
    <property type="term" value="P:trans-translation"/>
    <property type="evidence" value="ECO:0007669"/>
    <property type="project" value="UniProtKB-UniRule"/>
</dbReference>
<dbReference type="InterPro" id="IPR023620">
    <property type="entry name" value="SmpB"/>
</dbReference>
<organism evidence="4 5">
    <name type="scientific">Candidatus Ryanbacteria bacterium RIFCSPHIGHO2_01_FULL_48_27</name>
    <dbReference type="NCBI Taxonomy" id="1802115"/>
    <lineage>
        <taxon>Bacteria</taxon>
        <taxon>Candidatus Ryaniibacteriota</taxon>
    </lineage>
</organism>
<comment type="subcellular location">
    <subcellularLocation>
        <location evidence="3">Cytoplasm</location>
    </subcellularLocation>
    <text evidence="3">The tmRNA-SmpB complex associates with stalled 70S ribosomes.</text>
</comment>
<dbReference type="Gene3D" id="2.40.280.10">
    <property type="match status" value="1"/>
</dbReference>
<dbReference type="PANTHER" id="PTHR30308">
    <property type="entry name" value="TMRNA-BINDING COMPONENT OF TRANS-TRANSLATION TAGGING COMPLEX"/>
    <property type="match status" value="1"/>
</dbReference>
<keyword evidence="1 3" id="KW-0963">Cytoplasm</keyword>
<evidence type="ECO:0000256" key="2">
    <source>
        <dbReference type="ARBA" id="ARBA00022884"/>
    </source>
</evidence>
<proteinExistence type="inferred from homology"/>
<dbReference type="CDD" id="cd09294">
    <property type="entry name" value="SmpB"/>
    <property type="match status" value="1"/>
</dbReference>
<dbReference type="GO" id="GO:0005829">
    <property type="term" value="C:cytosol"/>
    <property type="evidence" value="ECO:0007669"/>
    <property type="project" value="TreeGrafter"/>
</dbReference>
<evidence type="ECO:0000256" key="1">
    <source>
        <dbReference type="ARBA" id="ARBA00022490"/>
    </source>
</evidence>
<name>A0A1G2G3Y7_9BACT</name>
<dbReference type="GO" id="GO:0070930">
    <property type="term" value="P:trans-translation-dependent protein tagging"/>
    <property type="evidence" value="ECO:0007669"/>
    <property type="project" value="TreeGrafter"/>
</dbReference>
<dbReference type="SUPFAM" id="SSF74982">
    <property type="entry name" value="Small protein B (SmpB)"/>
    <property type="match status" value="1"/>
</dbReference>
<evidence type="ECO:0000256" key="3">
    <source>
        <dbReference type="HAMAP-Rule" id="MF_00023"/>
    </source>
</evidence>
<protein>
    <recommendedName>
        <fullName evidence="3">SsrA-binding protein</fullName>
    </recommendedName>
    <alternativeName>
        <fullName evidence="3">Small protein B</fullName>
    </alternativeName>
</protein>
<dbReference type="AlphaFoldDB" id="A0A1G2G3Y7"/>
<sequence>MPSLTENRKAHFDYEILETFEAGLALKGYEAKAIRKGMARIQGSYIIIRDGRALLVGTHIPPYQTANTPEDYDPDRTRELLLHKQEIRYLTGKSAEQGLTLVPLEVYTKRNLIKLKFGLGRGKKTIDKRQKIQKREEGRRINRTLKYSQE</sequence>
<dbReference type="NCBIfam" id="TIGR00086">
    <property type="entry name" value="smpB"/>
    <property type="match status" value="1"/>
</dbReference>
<dbReference type="PANTHER" id="PTHR30308:SF2">
    <property type="entry name" value="SSRA-BINDING PROTEIN"/>
    <property type="match status" value="1"/>
</dbReference>
<dbReference type="HAMAP" id="MF_00023">
    <property type="entry name" value="SmpB"/>
    <property type="match status" value="1"/>
</dbReference>
<dbReference type="NCBIfam" id="NF003843">
    <property type="entry name" value="PRK05422.1"/>
    <property type="match status" value="1"/>
</dbReference>
<dbReference type="Pfam" id="PF01668">
    <property type="entry name" value="SmpB"/>
    <property type="match status" value="1"/>
</dbReference>
<evidence type="ECO:0000313" key="4">
    <source>
        <dbReference type="EMBL" id="OGZ44956.1"/>
    </source>
</evidence>
<keyword evidence="2 3" id="KW-0694">RNA-binding</keyword>
<dbReference type="STRING" id="1802115.A2756_03755"/>
<comment type="function">
    <text evidence="3">Required for rescue of stalled ribosomes mediated by trans-translation. Binds to transfer-messenger RNA (tmRNA), required for stable association of tmRNA with ribosomes. tmRNA and SmpB together mimic tRNA shape, replacing the anticodon stem-loop with SmpB. tmRNA is encoded by the ssrA gene; the 2 termini fold to resemble tRNA(Ala) and it encodes a 'tag peptide', a short internal open reading frame. During trans-translation Ala-aminoacylated tmRNA acts like a tRNA, entering the A-site of stalled ribosomes, displacing the stalled mRNA. The ribosome then switches to translate the ORF on the tmRNA; the nascent peptide is terminated with the 'tag peptide' encoded by the tmRNA and targeted for degradation. The ribosome is freed to recommence translation, which seems to be the essential function of trans-translation.</text>
</comment>
<accession>A0A1G2G3Y7</accession>
<reference evidence="4 5" key="1">
    <citation type="journal article" date="2016" name="Nat. Commun.">
        <title>Thousands of microbial genomes shed light on interconnected biogeochemical processes in an aquifer system.</title>
        <authorList>
            <person name="Anantharaman K."/>
            <person name="Brown C.T."/>
            <person name="Hug L.A."/>
            <person name="Sharon I."/>
            <person name="Castelle C.J."/>
            <person name="Probst A.J."/>
            <person name="Thomas B.C."/>
            <person name="Singh A."/>
            <person name="Wilkins M.J."/>
            <person name="Karaoz U."/>
            <person name="Brodie E.L."/>
            <person name="Williams K.H."/>
            <person name="Hubbard S.S."/>
            <person name="Banfield J.F."/>
        </authorList>
    </citation>
    <scope>NUCLEOTIDE SEQUENCE [LARGE SCALE GENOMIC DNA]</scope>
</reference>
<comment type="similarity">
    <text evidence="3">Belongs to the SmpB family.</text>
</comment>